<organism evidence="7">
    <name type="scientific">Schistocephalus solidus</name>
    <name type="common">Tapeworm</name>
    <dbReference type="NCBI Taxonomy" id="70667"/>
    <lineage>
        <taxon>Eukaryota</taxon>
        <taxon>Metazoa</taxon>
        <taxon>Spiralia</taxon>
        <taxon>Lophotrochozoa</taxon>
        <taxon>Platyhelminthes</taxon>
        <taxon>Cestoda</taxon>
        <taxon>Eucestoda</taxon>
        <taxon>Diphyllobothriidea</taxon>
        <taxon>Diphyllobothriidae</taxon>
        <taxon>Schistocephalus</taxon>
    </lineage>
</organism>
<feature type="transmembrane region" description="Helical" evidence="5">
    <location>
        <begin position="204"/>
        <end position="224"/>
    </location>
</feature>
<comment type="similarity">
    <text evidence="5">Belongs to the BI1 family.</text>
</comment>
<feature type="transmembrane region" description="Helical" evidence="5">
    <location>
        <begin position="146"/>
        <end position="165"/>
    </location>
</feature>
<evidence type="ECO:0000256" key="3">
    <source>
        <dbReference type="ARBA" id="ARBA00022989"/>
    </source>
</evidence>
<accession>A0A0X3NRL0</accession>
<evidence type="ECO:0000256" key="1">
    <source>
        <dbReference type="ARBA" id="ARBA00004141"/>
    </source>
</evidence>
<name>A0A0X3NRL0_SCHSO</name>
<evidence type="ECO:0000256" key="2">
    <source>
        <dbReference type="ARBA" id="ARBA00022692"/>
    </source>
</evidence>
<feature type="transmembrane region" description="Helical" evidence="5">
    <location>
        <begin position="171"/>
        <end position="192"/>
    </location>
</feature>
<feature type="compositionally biased region" description="Pro residues" evidence="6">
    <location>
        <begin position="1"/>
        <end position="10"/>
    </location>
</feature>
<dbReference type="EMBL" id="GEEE01020950">
    <property type="protein sequence ID" value="JAP42275.1"/>
    <property type="molecule type" value="Transcribed_RNA"/>
</dbReference>
<keyword evidence="4 5" id="KW-0472">Membrane</keyword>
<evidence type="ECO:0000256" key="5">
    <source>
        <dbReference type="RuleBase" id="RU004379"/>
    </source>
</evidence>
<feature type="transmembrane region" description="Helical" evidence="5">
    <location>
        <begin position="230"/>
        <end position="249"/>
    </location>
</feature>
<comment type="subcellular location">
    <subcellularLocation>
        <location evidence="1">Membrane</location>
        <topology evidence="1">Multi-pass membrane protein</topology>
    </subcellularLocation>
</comment>
<dbReference type="CDD" id="cd10428">
    <property type="entry name" value="LFG_like"/>
    <property type="match status" value="1"/>
</dbReference>
<keyword evidence="3 5" id="KW-1133">Transmembrane helix</keyword>
<reference evidence="7" key="1">
    <citation type="submission" date="2016-01" db="EMBL/GenBank/DDBJ databases">
        <title>Reference transcriptome for the parasite Schistocephalus solidus: insights into the molecular evolution of parasitism.</title>
        <authorList>
            <person name="Hebert F.O."/>
            <person name="Grambauer S."/>
            <person name="Barber I."/>
            <person name="Landry C.R."/>
            <person name="Aubin-Horth N."/>
        </authorList>
    </citation>
    <scope>NUCLEOTIDE SEQUENCE</scope>
</reference>
<feature type="compositionally biased region" description="Pro residues" evidence="6">
    <location>
        <begin position="18"/>
        <end position="37"/>
    </location>
</feature>
<gene>
    <name evidence="7" type="primary">LFG2</name>
    <name evidence="7" type="ORF">TR101398</name>
</gene>
<dbReference type="AlphaFoldDB" id="A0A0X3NRL0"/>
<feature type="transmembrane region" description="Helical" evidence="5">
    <location>
        <begin position="116"/>
        <end position="134"/>
    </location>
</feature>
<dbReference type="GO" id="GO:0005794">
    <property type="term" value="C:Golgi apparatus"/>
    <property type="evidence" value="ECO:0007669"/>
    <property type="project" value="TreeGrafter"/>
</dbReference>
<evidence type="ECO:0000256" key="4">
    <source>
        <dbReference type="ARBA" id="ARBA00023136"/>
    </source>
</evidence>
<evidence type="ECO:0000256" key="6">
    <source>
        <dbReference type="SAM" id="MobiDB-lite"/>
    </source>
</evidence>
<feature type="transmembrane region" description="Helical" evidence="5">
    <location>
        <begin position="83"/>
        <end position="104"/>
    </location>
</feature>
<dbReference type="PANTHER" id="PTHR23291:SF127">
    <property type="entry name" value="PROTEIN LIFEGUARD 1-LIKE"/>
    <property type="match status" value="1"/>
</dbReference>
<dbReference type="Pfam" id="PF01027">
    <property type="entry name" value="Bax1-I"/>
    <property type="match status" value="1"/>
</dbReference>
<dbReference type="GO" id="GO:0016020">
    <property type="term" value="C:membrane"/>
    <property type="evidence" value="ECO:0007669"/>
    <property type="project" value="UniProtKB-SubCell"/>
</dbReference>
<keyword evidence="2 5" id="KW-0812">Transmembrane</keyword>
<sequence>MSYPPPPPAQPYFVSSGQPPPPGPGYAAYPPYPPPPDRGNAVYRPYSPPGEYQATTGPANDSDDFAASGFDDKTIRRKFISKVYAILTVQLLVTMAFVCVFLFVQPVKYWVQRNMWFYWMSYAVFLVTYITLACCPSIRRRVPGNYIALAVFTLAFSYLAGTITSAYSVNSVLICLIVTASVTLTVSVAAIACPCDITKCQAMLAFLSILLIIFGLVCTIVYFAAGYNSVLHAVYGGVAAIIFSIYLAYDTQMVIGGRRYELSPEDYIFGALQLYVDVVQLFLSLLSLFGSHN</sequence>
<dbReference type="GO" id="GO:2001234">
    <property type="term" value="P:negative regulation of apoptotic signaling pathway"/>
    <property type="evidence" value="ECO:0007669"/>
    <property type="project" value="TreeGrafter"/>
</dbReference>
<dbReference type="PANTHER" id="PTHR23291">
    <property type="entry name" value="BAX INHIBITOR-RELATED"/>
    <property type="match status" value="1"/>
</dbReference>
<evidence type="ECO:0000313" key="7">
    <source>
        <dbReference type="EMBL" id="JAP42275.1"/>
    </source>
</evidence>
<dbReference type="InterPro" id="IPR006214">
    <property type="entry name" value="Bax_inhibitor_1-related"/>
</dbReference>
<protein>
    <submittedName>
        <fullName evidence="7">Protein lifeguard 2</fullName>
    </submittedName>
</protein>
<proteinExistence type="inferred from homology"/>
<dbReference type="GO" id="GO:0005783">
    <property type="term" value="C:endoplasmic reticulum"/>
    <property type="evidence" value="ECO:0007669"/>
    <property type="project" value="TreeGrafter"/>
</dbReference>
<feature type="region of interest" description="Disordered" evidence="6">
    <location>
        <begin position="1"/>
        <end position="47"/>
    </location>
</feature>